<dbReference type="Gramene" id="OGLUM09G11720.1">
    <property type="protein sequence ID" value="OGLUM09G11720.1"/>
    <property type="gene ID" value="OGLUM09G11720"/>
</dbReference>
<feature type="compositionally biased region" description="Basic residues" evidence="1">
    <location>
        <begin position="18"/>
        <end position="30"/>
    </location>
</feature>
<organism evidence="2">
    <name type="scientific">Oryza glumipatula</name>
    <dbReference type="NCBI Taxonomy" id="40148"/>
    <lineage>
        <taxon>Eukaryota</taxon>
        <taxon>Viridiplantae</taxon>
        <taxon>Streptophyta</taxon>
        <taxon>Embryophyta</taxon>
        <taxon>Tracheophyta</taxon>
        <taxon>Spermatophyta</taxon>
        <taxon>Magnoliopsida</taxon>
        <taxon>Liliopsida</taxon>
        <taxon>Poales</taxon>
        <taxon>Poaceae</taxon>
        <taxon>BOP clade</taxon>
        <taxon>Oryzoideae</taxon>
        <taxon>Oryzeae</taxon>
        <taxon>Oryzinae</taxon>
        <taxon>Oryza</taxon>
    </lineage>
</organism>
<protein>
    <submittedName>
        <fullName evidence="2">Uncharacterized protein</fullName>
    </submittedName>
</protein>
<dbReference type="STRING" id="40148.A0A0E0B3C2"/>
<dbReference type="HOGENOM" id="CLU_883930_0_0_1"/>
<dbReference type="eggNOG" id="ENOG502R8H3">
    <property type="taxonomic scope" value="Eukaryota"/>
</dbReference>
<feature type="compositionally biased region" description="Acidic residues" evidence="1">
    <location>
        <begin position="49"/>
        <end position="67"/>
    </location>
</feature>
<dbReference type="Proteomes" id="UP000026961">
    <property type="component" value="Chromosome 9"/>
</dbReference>
<feature type="compositionally biased region" description="Gly residues" evidence="1">
    <location>
        <begin position="33"/>
        <end position="42"/>
    </location>
</feature>
<feature type="region of interest" description="Disordered" evidence="1">
    <location>
        <begin position="1"/>
        <end position="75"/>
    </location>
</feature>
<reference evidence="2" key="2">
    <citation type="submission" date="2018-05" db="EMBL/GenBank/DDBJ databases">
        <title>OgluRS3 (Oryza glumaepatula Reference Sequence Version 3).</title>
        <authorList>
            <person name="Zhang J."/>
            <person name="Kudrna D."/>
            <person name="Lee S."/>
            <person name="Talag J."/>
            <person name="Welchert J."/>
            <person name="Wing R.A."/>
        </authorList>
    </citation>
    <scope>NUCLEOTIDE SEQUENCE [LARGE SCALE GENOMIC DNA]</scope>
</reference>
<dbReference type="EnsemblPlants" id="OGLUM09G11720.1">
    <property type="protein sequence ID" value="OGLUM09G11720.1"/>
    <property type="gene ID" value="OGLUM09G11720"/>
</dbReference>
<evidence type="ECO:0000256" key="1">
    <source>
        <dbReference type="SAM" id="MobiDB-lite"/>
    </source>
</evidence>
<accession>A0A0E0B3C2</accession>
<dbReference type="AlphaFoldDB" id="A0A0E0B3C2"/>
<evidence type="ECO:0000313" key="2">
    <source>
        <dbReference type="EnsemblPlants" id="OGLUM09G11720.1"/>
    </source>
</evidence>
<name>A0A0E0B3C2_9ORYZ</name>
<dbReference type="GO" id="GO:0005198">
    <property type="term" value="F:structural molecule activity"/>
    <property type="evidence" value="ECO:0007669"/>
    <property type="project" value="InterPro"/>
</dbReference>
<dbReference type="InterPro" id="IPR001337">
    <property type="entry name" value="TMV-like_coat"/>
</dbReference>
<evidence type="ECO:0000313" key="3">
    <source>
        <dbReference type="Proteomes" id="UP000026961"/>
    </source>
</evidence>
<proteinExistence type="predicted"/>
<sequence length="349" mass="36856">MVHGVINSPGVTAPSTHKSNRTTPRHHVRYQHGCGGSRGGPGSELAAASEEDDGYSTSTTDDDDDDNVEPHGPASSGLRWVPYAAAVSAVRALLGASHHDLRLRAHQLSRSLSAVFFAGAGLGPEGAVLVCADVPPLGPALRDAQRAMVRVAAEEADHAACDCYYDAVRDVMRLLVGDAGLFRSAFSSHWVFFSNVEFQSRFRGYNPAPAVAAASALRWVPHAAAVSAIRALLGASHEDLRLRVHGLSRSLSGAFFAVGAAAAPFASGARFPEGKLFVCADLPPLGPALVAAQRAMMQVAVKDASHGPCDWYFDTVGELMRLLVGDTEVGPAVFDRASFESAFALEWEN</sequence>
<keyword evidence="3" id="KW-1185">Reference proteome</keyword>
<dbReference type="Pfam" id="PF00721">
    <property type="entry name" value="TMV_coat"/>
    <property type="match status" value="2"/>
</dbReference>
<reference evidence="2" key="1">
    <citation type="submission" date="2015-04" db="UniProtKB">
        <authorList>
            <consortium name="EnsemblPlants"/>
        </authorList>
    </citation>
    <scope>IDENTIFICATION</scope>
</reference>